<proteinExistence type="predicted"/>
<dbReference type="AlphaFoldDB" id="A3MXC4"/>
<dbReference type="EMBL" id="CP000561">
    <property type="protein sequence ID" value="ABO09291.1"/>
    <property type="molecule type" value="Genomic_DNA"/>
</dbReference>
<sequence length="287" mass="31728">MASVVYGLYPRQYNERSDGWSRVVVLGVGVEGRCRYFPGCRAVPLLVFEDYLSSLLRVLDLTNAYLAYPSASGGPFRLPLKAGDRLSPYDMYQATSARYLVEYLKPVLKRYGVEGPWSIFSRVRVPGRGAHLDERFAVYAIEGEYLQMESPEGVVPAFRFVLGTVGDRWVLMGKDGLYTAAFIEDVGPSGRVGYAVVEGPYWGEVRAVEGPPFLGDVLPSTPSVKTNCPLGALQVGDSEVCVRDDEVFHIATRWPLAAFRGTPGQYAVRLAQLLHKKYKAKLATVNT</sequence>
<dbReference type="HOGENOM" id="CLU_999721_0_0_2"/>
<evidence type="ECO:0000313" key="2">
    <source>
        <dbReference type="Proteomes" id="UP000001431"/>
    </source>
</evidence>
<dbReference type="RefSeq" id="WP_011850549.1">
    <property type="nucleotide sequence ID" value="NC_009073.1"/>
</dbReference>
<dbReference type="Proteomes" id="UP000001431">
    <property type="component" value="Chromosome"/>
</dbReference>
<organism evidence="1 2">
    <name type="scientific">Pyrobaculum calidifontis (strain DSM 21063 / JCM 11548 / VA1)</name>
    <dbReference type="NCBI Taxonomy" id="410359"/>
    <lineage>
        <taxon>Archaea</taxon>
        <taxon>Thermoproteota</taxon>
        <taxon>Thermoprotei</taxon>
        <taxon>Thermoproteales</taxon>
        <taxon>Thermoproteaceae</taxon>
        <taxon>Pyrobaculum</taxon>
    </lineage>
</organism>
<gene>
    <name evidence="1" type="ordered locus">Pcal_1875</name>
</gene>
<protein>
    <submittedName>
        <fullName evidence="1">Uncharacterized protein</fullName>
    </submittedName>
</protein>
<dbReference type="eggNOG" id="arCOG07834">
    <property type="taxonomic scope" value="Archaea"/>
</dbReference>
<accession>A3MXC4</accession>
<evidence type="ECO:0000313" key="1">
    <source>
        <dbReference type="EMBL" id="ABO09291.1"/>
    </source>
</evidence>
<keyword evidence="2" id="KW-1185">Reference proteome</keyword>
<dbReference type="GeneID" id="4909962"/>
<dbReference type="KEGG" id="pcl:Pcal_1875"/>
<reference evidence="1" key="1">
    <citation type="submission" date="2007-02" db="EMBL/GenBank/DDBJ databases">
        <title>Complete sequence of Pyrobaculum calidifontis JCM 11548.</title>
        <authorList>
            <consortium name="US DOE Joint Genome Institute"/>
            <person name="Copeland A."/>
            <person name="Lucas S."/>
            <person name="Lapidus A."/>
            <person name="Barry K."/>
            <person name="Glavina del Rio T."/>
            <person name="Dalin E."/>
            <person name="Tice H."/>
            <person name="Pitluck S."/>
            <person name="Chain P."/>
            <person name="Malfatti S."/>
            <person name="Shin M."/>
            <person name="Vergez L."/>
            <person name="Schmutz J."/>
            <person name="Larimer F."/>
            <person name="Land M."/>
            <person name="Hauser L."/>
            <person name="Kyrpides N."/>
            <person name="Mikhailova N."/>
            <person name="Cozen A.E."/>
            <person name="Fitz-Gibbon S.T."/>
            <person name="House C.H."/>
            <person name="Saltikov C."/>
            <person name="Lowe T.M."/>
            <person name="Richardson P."/>
        </authorList>
    </citation>
    <scope>NUCLEOTIDE SEQUENCE [LARGE SCALE GENOMIC DNA]</scope>
    <source>
        <strain evidence="1">JCM 11548</strain>
    </source>
</reference>
<name>A3MXC4_PYRCJ</name>